<dbReference type="RefSeq" id="WP_166121461.1">
    <property type="nucleotide sequence ID" value="NZ_JAPIUX010000004.1"/>
</dbReference>
<accession>A0ABT3Q6S7</accession>
<evidence type="ECO:0000256" key="1">
    <source>
        <dbReference type="SAM" id="MobiDB-lite"/>
    </source>
</evidence>
<evidence type="ECO:0008006" key="4">
    <source>
        <dbReference type="Google" id="ProtNLM"/>
    </source>
</evidence>
<feature type="region of interest" description="Disordered" evidence="1">
    <location>
        <begin position="335"/>
        <end position="357"/>
    </location>
</feature>
<protein>
    <recommendedName>
        <fullName evidence="4">ABC transporter permease</fullName>
    </recommendedName>
</protein>
<reference evidence="2 3" key="1">
    <citation type="submission" date="2022-11" db="EMBL/GenBank/DDBJ databases">
        <title>Genome sequencing of Acetobacter type strain.</title>
        <authorList>
            <person name="Heo J."/>
            <person name="Lee D."/>
            <person name="Han B.-H."/>
            <person name="Hong S.-B."/>
            <person name="Kwon S.-W."/>
        </authorList>
    </citation>
    <scope>NUCLEOTIDE SEQUENCE [LARGE SCALE GENOMIC DNA]</scope>
    <source>
        <strain evidence="2 3">KACC 21251</strain>
    </source>
</reference>
<evidence type="ECO:0000313" key="3">
    <source>
        <dbReference type="Proteomes" id="UP001526446"/>
    </source>
</evidence>
<dbReference type="Proteomes" id="UP001526446">
    <property type="component" value="Unassembled WGS sequence"/>
</dbReference>
<gene>
    <name evidence="2" type="ORF">OQ252_06165</name>
</gene>
<organism evidence="2 3">
    <name type="scientific">Acetobacter farinalis</name>
    <dbReference type="NCBI Taxonomy" id="1260984"/>
    <lineage>
        <taxon>Bacteria</taxon>
        <taxon>Pseudomonadati</taxon>
        <taxon>Pseudomonadota</taxon>
        <taxon>Alphaproteobacteria</taxon>
        <taxon>Acetobacterales</taxon>
        <taxon>Acetobacteraceae</taxon>
        <taxon>Acetobacter</taxon>
    </lineage>
</organism>
<proteinExistence type="predicted"/>
<keyword evidence="3" id="KW-1185">Reference proteome</keyword>
<name>A0ABT3Q6S7_9PROT</name>
<dbReference type="EMBL" id="JAPIUX010000004">
    <property type="protein sequence ID" value="MCX2560981.1"/>
    <property type="molecule type" value="Genomic_DNA"/>
</dbReference>
<comment type="caution">
    <text evidence="2">The sequence shown here is derived from an EMBL/GenBank/DDBJ whole genome shotgun (WGS) entry which is preliminary data.</text>
</comment>
<evidence type="ECO:0000313" key="2">
    <source>
        <dbReference type="EMBL" id="MCX2560981.1"/>
    </source>
</evidence>
<sequence length="357" mass="37317">MIPRPFTCCCAVLAIASGFFLYTKKHQTTLLDQQISKIVSDTERVRAQTAMLRTEWALENQPERLTRLAEHHLTGLHAMDPAQFVRMADLSAKLPTPVPATKPAVADPRAGMIAATLASAQPTPSATAPVPAPQAAPRPAVVAVAEAKPAHVAPHHDTVAEDETSPAPRAVVAVADEAPARPAPAMRAVAHRAPRPVMDDAEDAPVRTAQVLSAPAARDVTPRPVAPRRAAPQIAEAARSSQPIFRTPAPVSVASVTPAQQPAPVTRHAQSAPVSTRVAVAAPRNSGPGNSGLDSDAETQVRHPLPVTVASWHAARPRRVAAPSADYVEARATTSYSSGSLLSHSGDALPAPVPMTN</sequence>
<feature type="compositionally biased region" description="Low complexity" evidence="1">
    <location>
        <begin position="335"/>
        <end position="346"/>
    </location>
</feature>